<name>A0A6J4U340_9ACTN</name>
<dbReference type="EMBL" id="CADCVS010000600">
    <property type="protein sequence ID" value="CAA9539481.1"/>
    <property type="molecule type" value="Genomic_DNA"/>
</dbReference>
<proteinExistence type="predicted"/>
<protein>
    <submittedName>
        <fullName evidence="2">Uncharacterized protein</fullName>
    </submittedName>
</protein>
<sequence>AAQRPHGHRRPLHRAPAGHPADQVPRDAGARQAADAGRQRDGEPRAPGRDRPLPHPVGTAADRLAVGRLAGRLPDGLRDARHRHGVLRPDRLPLRHARDHRAHGRPVAHPAPRRRPRPDGGRARADLHGDRRDHRLGVRLLVLRDRGSRAHRRADAV</sequence>
<evidence type="ECO:0000256" key="1">
    <source>
        <dbReference type="SAM" id="MobiDB-lite"/>
    </source>
</evidence>
<organism evidence="2">
    <name type="scientific">uncultured Solirubrobacteraceae bacterium</name>
    <dbReference type="NCBI Taxonomy" id="1162706"/>
    <lineage>
        <taxon>Bacteria</taxon>
        <taxon>Bacillati</taxon>
        <taxon>Actinomycetota</taxon>
        <taxon>Thermoleophilia</taxon>
        <taxon>Solirubrobacterales</taxon>
        <taxon>Solirubrobacteraceae</taxon>
        <taxon>environmental samples</taxon>
    </lineage>
</organism>
<accession>A0A6J4U340</accession>
<feature type="compositionally biased region" description="Basic and acidic residues" evidence="1">
    <location>
        <begin position="37"/>
        <end position="53"/>
    </location>
</feature>
<feature type="compositionally biased region" description="Basic residues" evidence="1">
    <location>
        <begin position="94"/>
        <end position="116"/>
    </location>
</feature>
<evidence type="ECO:0000313" key="2">
    <source>
        <dbReference type="EMBL" id="CAA9539481.1"/>
    </source>
</evidence>
<feature type="region of interest" description="Disordered" evidence="1">
    <location>
        <begin position="1"/>
        <end position="131"/>
    </location>
</feature>
<dbReference type="AlphaFoldDB" id="A0A6J4U340"/>
<feature type="non-terminal residue" evidence="2">
    <location>
        <position position="157"/>
    </location>
</feature>
<feature type="compositionally biased region" description="Basic residues" evidence="1">
    <location>
        <begin position="1"/>
        <end position="13"/>
    </location>
</feature>
<gene>
    <name evidence="2" type="ORF">AVDCRST_MAG30-4588</name>
</gene>
<reference evidence="2" key="1">
    <citation type="submission" date="2020-02" db="EMBL/GenBank/DDBJ databases">
        <authorList>
            <person name="Meier V. D."/>
        </authorList>
    </citation>
    <scope>NUCLEOTIDE SEQUENCE</scope>
    <source>
        <strain evidence="2">AVDCRST_MAG30</strain>
    </source>
</reference>
<feature type="compositionally biased region" description="Basic and acidic residues" evidence="1">
    <location>
        <begin position="117"/>
        <end position="131"/>
    </location>
</feature>
<feature type="non-terminal residue" evidence="2">
    <location>
        <position position="1"/>
    </location>
</feature>